<keyword evidence="8 15" id="KW-0067">ATP-binding</keyword>
<dbReference type="HOGENOM" id="CLU_005138_0_0_1"/>
<evidence type="ECO:0000256" key="9">
    <source>
        <dbReference type="ARBA" id="ARBA00023172"/>
    </source>
</evidence>
<reference evidence="19" key="2">
    <citation type="submission" date="2015-06" db="UniProtKB">
        <authorList>
            <consortium name="EnsemblMetazoa"/>
        </authorList>
    </citation>
    <scope>IDENTIFICATION</scope>
</reference>
<dbReference type="GO" id="GO:1903461">
    <property type="term" value="P:Okazaki fragment processing involved in mitotic DNA replication"/>
    <property type="evidence" value="ECO:0007669"/>
    <property type="project" value="TreeGrafter"/>
</dbReference>
<feature type="region of interest" description="Disordered" evidence="17">
    <location>
        <begin position="649"/>
        <end position="673"/>
    </location>
</feature>
<dbReference type="GO" id="GO:0003677">
    <property type="term" value="F:DNA binding"/>
    <property type="evidence" value="ECO:0007669"/>
    <property type="project" value="InterPro"/>
</dbReference>
<evidence type="ECO:0000256" key="11">
    <source>
        <dbReference type="ARBA" id="ARBA00023242"/>
    </source>
</evidence>
<keyword evidence="7 15" id="KW-0227">DNA damage</keyword>
<dbReference type="EC" id="6.5.1.1" evidence="15"/>
<comment type="similarity">
    <text evidence="2 16">Belongs to the ATP-dependent DNA ligase family.</text>
</comment>
<dbReference type="GO" id="GO:0003910">
    <property type="term" value="F:DNA ligase (ATP) activity"/>
    <property type="evidence" value="ECO:0007669"/>
    <property type="project" value="UniProtKB-EC"/>
</dbReference>
<name>T1JW70_TETUR</name>
<dbReference type="PROSITE" id="PS00333">
    <property type="entry name" value="DNA_LIGASE_A2"/>
    <property type="match status" value="1"/>
</dbReference>
<dbReference type="InterPro" id="IPR036599">
    <property type="entry name" value="DNA_ligase_N_sf"/>
</dbReference>
<evidence type="ECO:0000256" key="6">
    <source>
        <dbReference type="ARBA" id="ARBA00022741"/>
    </source>
</evidence>
<evidence type="ECO:0000256" key="8">
    <source>
        <dbReference type="ARBA" id="ARBA00022840"/>
    </source>
</evidence>
<evidence type="ECO:0000256" key="12">
    <source>
        <dbReference type="ARBA" id="ARBA00023306"/>
    </source>
</evidence>
<evidence type="ECO:0000256" key="15">
    <source>
        <dbReference type="RuleBase" id="RU000617"/>
    </source>
</evidence>
<dbReference type="SUPFAM" id="SSF50249">
    <property type="entry name" value="Nucleic acid-binding proteins"/>
    <property type="match status" value="1"/>
</dbReference>
<keyword evidence="20" id="KW-1185">Reference proteome</keyword>
<dbReference type="GO" id="GO:0006310">
    <property type="term" value="P:DNA recombination"/>
    <property type="evidence" value="ECO:0007669"/>
    <property type="project" value="UniProtKB-KW"/>
</dbReference>
<keyword evidence="4" id="KW-0132">Cell division</keyword>
<dbReference type="Gene3D" id="3.30.1490.70">
    <property type="match status" value="1"/>
</dbReference>
<evidence type="ECO:0000256" key="2">
    <source>
        <dbReference type="ARBA" id="ARBA00007572"/>
    </source>
</evidence>
<dbReference type="GO" id="GO:0005739">
    <property type="term" value="C:mitochondrion"/>
    <property type="evidence" value="ECO:0007669"/>
    <property type="project" value="TreeGrafter"/>
</dbReference>
<dbReference type="InterPro" id="IPR050191">
    <property type="entry name" value="ATP-dep_DNA_ligase"/>
</dbReference>
<evidence type="ECO:0000259" key="18">
    <source>
        <dbReference type="PROSITE" id="PS50160"/>
    </source>
</evidence>
<accession>T1JW70</accession>
<feature type="compositionally biased region" description="Acidic residues" evidence="17">
    <location>
        <begin position="664"/>
        <end position="673"/>
    </location>
</feature>
<dbReference type="Pfam" id="PF04679">
    <property type="entry name" value="DNA_ligase_A_C"/>
    <property type="match status" value="1"/>
</dbReference>
<evidence type="ECO:0000256" key="7">
    <source>
        <dbReference type="ARBA" id="ARBA00022763"/>
    </source>
</evidence>
<comment type="function">
    <text evidence="14">DNA ligase that seals nicks in double-stranded DNA during DNA replication, DNA recombination and DNA repair.</text>
</comment>
<evidence type="ECO:0000313" key="19">
    <source>
        <dbReference type="EnsemblMetazoa" id="tetur02g07210.1"/>
    </source>
</evidence>
<evidence type="ECO:0000256" key="3">
    <source>
        <dbReference type="ARBA" id="ARBA00022598"/>
    </source>
</evidence>
<reference evidence="20" key="1">
    <citation type="submission" date="2011-08" db="EMBL/GenBank/DDBJ databases">
        <authorList>
            <person name="Rombauts S."/>
        </authorList>
    </citation>
    <scope>NUCLEOTIDE SEQUENCE</scope>
    <source>
        <strain evidence="20">London</strain>
    </source>
</reference>
<dbReference type="GO" id="GO:0005524">
    <property type="term" value="F:ATP binding"/>
    <property type="evidence" value="ECO:0007669"/>
    <property type="project" value="UniProtKB-KW"/>
</dbReference>
<dbReference type="InterPro" id="IPR012340">
    <property type="entry name" value="NA-bd_OB-fold"/>
</dbReference>
<dbReference type="SUPFAM" id="SSF117018">
    <property type="entry name" value="ATP-dependent DNA ligase DNA-binding domain"/>
    <property type="match status" value="1"/>
</dbReference>
<dbReference type="Proteomes" id="UP000015104">
    <property type="component" value="Unassembled WGS sequence"/>
</dbReference>
<evidence type="ECO:0000256" key="5">
    <source>
        <dbReference type="ARBA" id="ARBA00022705"/>
    </source>
</evidence>
<feature type="compositionally biased region" description="Polar residues" evidence="17">
    <location>
        <begin position="649"/>
        <end position="658"/>
    </location>
</feature>
<dbReference type="CDD" id="cd07969">
    <property type="entry name" value="OBF_DNA_ligase_I"/>
    <property type="match status" value="1"/>
</dbReference>
<dbReference type="InterPro" id="IPR016059">
    <property type="entry name" value="DNA_ligase_ATP-dep_CS"/>
</dbReference>
<dbReference type="STRING" id="32264.T1JW70"/>
<evidence type="ECO:0000256" key="14">
    <source>
        <dbReference type="ARBA" id="ARBA00054532"/>
    </source>
</evidence>
<keyword evidence="10 15" id="KW-0234">DNA repair</keyword>
<feature type="region of interest" description="Disordered" evidence="17">
    <location>
        <begin position="1"/>
        <end position="27"/>
    </location>
</feature>
<keyword evidence="6 15" id="KW-0547">Nucleotide-binding</keyword>
<dbReference type="PANTHER" id="PTHR45674:SF4">
    <property type="entry name" value="DNA LIGASE 1"/>
    <property type="match status" value="1"/>
</dbReference>
<dbReference type="Pfam" id="PF01068">
    <property type="entry name" value="DNA_ligase_A_M"/>
    <property type="match status" value="1"/>
</dbReference>
<dbReference type="Pfam" id="PF04675">
    <property type="entry name" value="DNA_ligase_A_N"/>
    <property type="match status" value="1"/>
</dbReference>
<evidence type="ECO:0000256" key="16">
    <source>
        <dbReference type="RuleBase" id="RU004196"/>
    </source>
</evidence>
<dbReference type="InterPro" id="IPR012309">
    <property type="entry name" value="DNA_ligase_ATP-dep_C"/>
</dbReference>
<dbReference type="EMBL" id="CAEY01000807">
    <property type="status" value="NOT_ANNOTATED_CDS"/>
    <property type="molecule type" value="Genomic_DNA"/>
</dbReference>
<dbReference type="CDD" id="cd07900">
    <property type="entry name" value="Adenylation_DNA_ligase_I_Euk"/>
    <property type="match status" value="1"/>
</dbReference>
<evidence type="ECO:0000256" key="10">
    <source>
        <dbReference type="ARBA" id="ARBA00023204"/>
    </source>
</evidence>
<dbReference type="GO" id="GO:0006281">
    <property type="term" value="P:DNA repair"/>
    <property type="evidence" value="ECO:0007669"/>
    <property type="project" value="UniProtKB-KW"/>
</dbReference>
<dbReference type="PROSITE" id="PS00697">
    <property type="entry name" value="DNA_LIGASE_A1"/>
    <property type="match status" value="1"/>
</dbReference>
<feature type="domain" description="ATP-dependent DNA ligase family profile" evidence="18">
    <location>
        <begin position="400"/>
        <end position="536"/>
    </location>
</feature>
<comment type="catalytic activity">
    <reaction evidence="13 15">
        <text>ATP + (deoxyribonucleotide)n-3'-hydroxyl + 5'-phospho-(deoxyribonucleotide)m = (deoxyribonucleotide)n+m + AMP + diphosphate.</text>
        <dbReference type="EC" id="6.5.1.1"/>
    </reaction>
</comment>
<evidence type="ECO:0000256" key="17">
    <source>
        <dbReference type="SAM" id="MobiDB-lite"/>
    </source>
</evidence>
<dbReference type="Gene3D" id="3.30.470.30">
    <property type="entry name" value="DNA ligase/mRNA capping enzyme"/>
    <property type="match status" value="1"/>
</dbReference>
<dbReference type="GO" id="GO:0071897">
    <property type="term" value="P:DNA biosynthetic process"/>
    <property type="evidence" value="ECO:0007669"/>
    <property type="project" value="InterPro"/>
</dbReference>
<keyword evidence="9 15" id="KW-0233">DNA recombination</keyword>
<keyword evidence="12" id="KW-0131">Cell cycle</keyword>
<dbReference type="eggNOG" id="KOG0967">
    <property type="taxonomic scope" value="Eukaryota"/>
</dbReference>
<dbReference type="InterPro" id="IPR000977">
    <property type="entry name" value="DNA_ligase_ATP-dep"/>
</dbReference>
<keyword evidence="11" id="KW-0539">Nucleus</keyword>
<keyword evidence="3 15" id="KW-0436">Ligase</keyword>
<dbReference type="FunFam" id="1.10.3260.10:FF:000001">
    <property type="entry name" value="DNA ligase"/>
    <property type="match status" value="1"/>
</dbReference>
<dbReference type="SUPFAM" id="SSF56091">
    <property type="entry name" value="DNA ligase/mRNA capping enzyme, catalytic domain"/>
    <property type="match status" value="1"/>
</dbReference>
<organism evidence="19 20">
    <name type="scientific">Tetranychus urticae</name>
    <name type="common">Two-spotted spider mite</name>
    <dbReference type="NCBI Taxonomy" id="32264"/>
    <lineage>
        <taxon>Eukaryota</taxon>
        <taxon>Metazoa</taxon>
        <taxon>Ecdysozoa</taxon>
        <taxon>Arthropoda</taxon>
        <taxon>Chelicerata</taxon>
        <taxon>Arachnida</taxon>
        <taxon>Acari</taxon>
        <taxon>Acariformes</taxon>
        <taxon>Trombidiformes</taxon>
        <taxon>Prostigmata</taxon>
        <taxon>Eleutherengona</taxon>
        <taxon>Raphignathae</taxon>
        <taxon>Tetranychoidea</taxon>
        <taxon>Tetranychidae</taxon>
        <taxon>Tetranychus</taxon>
    </lineage>
</organism>
<evidence type="ECO:0000256" key="13">
    <source>
        <dbReference type="ARBA" id="ARBA00034003"/>
    </source>
</evidence>
<protein>
    <recommendedName>
        <fullName evidence="15">DNA ligase</fullName>
        <ecNumber evidence="15">6.5.1.1</ecNumber>
    </recommendedName>
</protein>
<proteinExistence type="inferred from homology"/>
<dbReference type="FunFam" id="3.30.470.30:FF:000016">
    <property type="entry name" value="DNA ligase"/>
    <property type="match status" value="1"/>
</dbReference>
<evidence type="ECO:0000256" key="1">
    <source>
        <dbReference type="ARBA" id="ARBA00004123"/>
    </source>
</evidence>
<dbReference type="PROSITE" id="PS50160">
    <property type="entry name" value="DNA_LIGASE_A3"/>
    <property type="match status" value="1"/>
</dbReference>
<dbReference type="FunFam" id="2.40.50.140:FF:000062">
    <property type="entry name" value="DNA ligase"/>
    <property type="match status" value="1"/>
</dbReference>
<dbReference type="Gene3D" id="2.40.50.140">
    <property type="entry name" value="Nucleic acid-binding proteins"/>
    <property type="match status" value="1"/>
</dbReference>
<dbReference type="GO" id="GO:0051301">
    <property type="term" value="P:cell division"/>
    <property type="evidence" value="ECO:0007669"/>
    <property type="project" value="UniProtKB-KW"/>
</dbReference>
<evidence type="ECO:0000313" key="20">
    <source>
        <dbReference type="Proteomes" id="UP000015104"/>
    </source>
</evidence>
<dbReference type="PANTHER" id="PTHR45674">
    <property type="entry name" value="DNA LIGASE 1/3 FAMILY MEMBER"/>
    <property type="match status" value="1"/>
</dbReference>
<evidence type="ECO:0000256" key="4">
    <source>
        <dbReference type="ARBA" id="ARBA00022618"/>
    </source>
</evidence>
<comment type="subcellular location">
    <subcellularLocation>
        <location evidence="1">Nucleus</location>
    </subcellularLocation>
</comment>
<dbReference type="InterPro" id="IPR012308">
    <property type="entry name" value="DNA_ligase_ATP-dep_N"/>
</dbReference>
<dbReference type="NCBIfam" id="TIGR00574">
    <property type="entry name" value="dnl1"/>
    <property type="match status" value="1"/>
</dbReference>
<dbReference type="InterPro" id="IPR012310">
    <property type="entry name" value="DNA_ligase_ATP-dep_cent"/>
</dbReference>
<dbReference type="EnsemblMetazoa" id="tetur02g07210.1">
    <property type="protein sequence ID" value="tetur02g07210.1"/>
    <property type="gene ID" value="tetur02g07210"/>
</dbReference>
<dbReference type="AlphaFoldDB" id="T1JW70"/>
<dbReference type="Gene3D" id="1.10.3260.10">
    <property type="entry name" value="DNA ligase, ATP-dependent, N-terminal domain"/>
    <property type="match status" value="1"/>
</dbReference>
<sequence length="673" mass="76561">MSTTMSLKRKREEEVPNKKTNGANGTVEYNPAKSNYDVLKDASWKDGEKTPFIYFTLTLKAIEEVSSRLKMIEILANYLWSVKSKSPDDLLPSIYLCLNKLGPAYEGLELGIGETIIMKALANATGRRVDQIKADIKKKGDLGLVAEDSRTTQSLLFRPPRLTVQGVFKSFREIAQYSGQSSAQKKTDKIQSLIVACRDCEARYLVRSLAGKLRIGLAEQSLLSALAQSIVLGDTKAKRGTDSFKAKVDEVTQILKTVYCRCPNYEQIINVLLEHGWESLEEKCQLVPGVPLKPMLAHPTKGVDEVLRRFNQAKFTCEFKYDGERAQIHLLENGEVRIFSRNQEDNTSKYPDIISRMKDVIKPDVKTCIIDSEAVAWDSQEQQILPFQVLSTRKRKDAAEEDIKVHVCLFAFDLLYLNGESLVTKSFSERRNHLYQSFNEIKGKFMRAVSRDVETTDEIQEFLDESIKAKCEGLMVKTLDVDATYEIAKRSRSWLKIKKDYLEGVGDTLDLVVIGAYIGKGKRTGAYGGYLLACYDEEKEEFQSICKLGTGFKDEDLEKQFELFKELIIERPKSYYNFDPSIKPDVWFDAVQVWEVKCADLSISPVHRAAFGSLESEKGISLRFPRFIRIRDDKKAEEATSAMQVVDMYNNQEQIKNQTKTHDSDDEMDIDDK</sequence>
<dbReference type="GO" id="GO:0005634">
    <property type="term" value="C:nucleus"/>
    <property type="evidence" value="ECO:0007669"/>
    <property type="project" value="UniProtKB-SubCell"/>
</dbReference>
<keyword evidence="5" id="KW-0235">DNA replication</keyword>